<name>A0A9P4IHZ9_9PEZI</name>
<organism evidence="2 3">
    <name type="scientific">Rhizodiscina lignyota</name>
    <dbReference type="NCBI Taxonomy" id="1504668"/>
    <lineage>
        <taxon>Eukaryota</taxon>
        <taxon>Fungi</taxon>
        <taxon>Dikarya</taxon>
        <taxon>Ascomycota</taxon>
        <taxon>Pezizomycotina</taxon>
        <taxon>Dothideomycetes</taxon>
        <taxon>Pleosporomycetidae</taxon>
        <taxon>Aulographales</taxon>
        <taxon>Rhizodiscinaceae</taxon>
        <taxon>Rhizodiscina</taxon>
    </lineage>
</organism>
<dbReference type="PANTHER" id="PTHR37015:SF2">
    <property type="entry name" value="REVERSE TRANSCRIPTASE DOMAIN-CONTAINING PROTEIN"/>
    <property type="match status" value="1"/>
</dbReference>
<proteinExistence type="predicted"/>
<evidence type="ECO:0000313" key="3">
    <source>
        <dbReference type="Proteomes" id="UP000799772"/>
    </source>
</evidence>
<sequence>MASAVLSTLHHVTEKKLEKLVELRKRFDSQRQAILKAAESEPSLEKKVRALLEGCEKHSITVGRTGISEKNVTRFLDQSKHDPSVSEALLKQWQQKLEHDLDIQALKYEYASLFGRLVTEWIENPNDAVAGASGQKRRDSDSSEESSTSFEQVGREEMHEQRKEWESYAFKAKETDQSAIEKYLQELFATVHKSKKLKKTPLEELREKLKDIDKMSPERFDAGIVCTCIQGLLRADLFTGPKREALVDLRDRDDVLAEMADVLNMDLDSLEEWKWDPQPVPLHMRRQLNGKYRVFMDEELHQAIFLHFIGSKWAVLLKQTFTSFFHSGAWLVNPYKAMGKRDRQRREFFLGSDSGLRNASTVRNERRTMYETDYFMTQLPSQFHGGGRDYGDDSVDSFALGERKAPMVIKQSMLRLATAELLVNTKLYGGFTILQSDFKWFGPSLPHSTIFTVLKFFGVKTKWLRFFKKFLETPLSFAHDGADSEVRRRQRGIPMSHILSDALGEAVLFCLDFAVNQRTKGANIYRFHDDLWFWGQETVCAEAWKAILEFSKVMGLELNEEKTGAVQVSGEAGSIKKPSSVLPSGAVRWGFLKLDARSGRWVIDKEEVEDHIKELQRQLSACRSVFAWVQAYNSYVDRFFSNNFGQPARCFGKEHVKMVIETFEYIQRRLFDSDQGSGANVTEYLRKVIRERFDVTDLPDGFFYLPIELGGLELRSPFIPLFMQVRHPFISPKERVNRAFEKEEEDYERLKEKYDSGEHNPNLNTSAYKPEEDEPFMGFKEFTSFMEETSSYLHRTYEELMEASPEDVLEATQDVENALKTLPSNIEFSGDFSQTWGGLKPYWKWALELYATDLIERFGGLAMGDQGLLPIGLVSMLRSEKFRWQS</sequence>
<comment type="caution">
    <text evidence="2">The sequence shown here is derived from an EMBL/GenBank/DDBJ whole genome shotgun (WGS) entry which is preliminary data.</text>
</comment>
<evidence type="ECO:0000313" key="2">
    <source>
        <dbReference type="EMBL" id="KAF2099589.1"/>
    </source>
</evidence>
<keyword evidence="3" id="KW-1185">Reference proteome</keyword>
<dbReference type="PANTHER" id="PTHR37015">
    <property type="entry name" value="REVERSE TRANSCRIPTASE DOMAIN-CONTAINING PROTEIN"/>
    <property type="match status" value="1"/>
</dbReference>
<feature type="region of interest" description="Disordered" evidence="1">
    <location>
        <begin position="129"/>
        <end position="160"/>
    </location>
</feature>
<dbReference type="EMBL" id="ML978125">
    <property type="protein sequence ID" value="KAF2099589.1"/>
    <property type="molecule type" value="Genomic_DNA"/>
</dbReference>
<gene>
    <name evidence="2" type="ORF">NA57DRAFT_75089</name>
</gene>
<dbReference type="AlphaFoldDB" id="A0A9P4IHZ9"/>
<protein>
    <recommendedName>
        <fullName evidence="4">Reverse transcriptase domain-containing protein</fullName>
    </recommendedName>
</protein>
<dbReference type="Proteomes" id="UP000799772">
    <property type="component" value="Unassembled WGS sequence"/>
</dbReference>
<dbReference type="CDD" id="cd01709">
    <property type="entry name" value="RT_like_1"/>
    <property type="match status" value="1"/>
</dbReference>
<reference evidence="2" key="1">
    <citation type="journal article" date="2020" name="Stud. Mycol.">
        <title>101 Dothideomycetes genomes: a test case for predicting lifestyles and emergence of pathogens.</title>
        <authorList>
            <person name="Haridas S."/>
            <person name="Albert R."/>
            <person name="Binder M."/>
            <person name="Bloem J."/>
            <person name="Labutti K."/>
            <person name="Salamov A."/>
            <person name="Andreopoulos B."/>
            <person name="Baker S."/>
            <person name="Barry K."/>
            <person name="Bills G."/>
            <person name="Bluhm B."/>
            <person name="Cannon C."/>
            <person name="Castanera R."/>
            <person name="Culley D."/>
            <person name="Daum C."/>
            <person name="Ezra D."/>
            <person name="Gonzalez J."/>
            <person name="Henrissat B."/>
            <person name="Kuo A."/>
            <person name="Liang C."/>
            <person name="Lipzen A."/>
            <person name="Lutzoni F."/>
            <person name="Magnuson J."/>
            <person name="Mondo S."/>
            <person name="Nolan M."/>
            <person name="Ohm R."/>
            <person name="Pangilinan J."/>
            <person name="Park H.-J."/>
            <person name="Ramirez L."/>
            <person name="Alfaro M."/>
            <person name="Sun H."/>
            <person name="Tritt A."/>
            <person name="Yoshinaga Y."/>
            <person name="Zwiers L.-H."/>
            <person name="Turgeon B."/>
            <person name="Goodwin S."/>
            <person name="Spatafora J."/>
            <person name="Crous P."/>
            <person name="Grigoriev I."/>
        </authorList>
    </citation>
    <scope>NUCLEOTIDE SEQUENCE</scope>
    <source>
        <strain evidence="2">CBS 133067</strain>
    </source>
</reference>
<accession>A0A9P4IHZ9</accession>
<evidence type="ECO:0008006" key="4">
    <source>
        <dbReference type="Google" id="ProtNLM"/>
    </source>
</evidence>
<feature type="region of interest" description="Disordered" evidence="1">
    <location>
        <begin position="751"/>
        <end position="770"/>
    </location>
</feature>
<dbReference type="OrthoDB" id="74545at2759"/>
<evidence type="ECO:0000256" key="1">
    <source>
        <dbReference type="SAM" id="MobiDB-lite"/>
    </source>
</evidence>